<proteinExistence type="predicted"/>
<evidence type="ECO:0000313" key="2">
    <source>
        <dbReference type="Proteomes" id="UP001162992"/>
    </source>
</evidence>
<protein>
    <submittedName>
        <fullName evidence="1">Uncharacterized protein</fullName>
    </submittedName>
</protein>
<gene>
    <name evidence="1" type="ORF">O6H91_16G056400</name>
</gene>
<dbReference type="Proteomes" id="UP001162992">
    <property type="component" value="Chromosome 16"/>
</dbReference>
<reference evidence="2" key="1">
    <citation type="journal article" date="2024" name="Proc. Natl. Acad. Sci. U.S.A.">
        <title>Extraordinary preservation of gene collinearity over three hundred million years revealed in homosporous lycophytes.</title>
        <authorList>
            <person name="Li C."/>
            <person name="Wickell D."/>
            <person name="Kuo L.Y."/>
            <person name="Chen X."/>
            <person name="Nie B."/>
            <person name="Liao X."/>
            <person name="Peng D."/>
            <person name="Ji J."/>
            <person name="Jenkins J."/>
            <person name="Williams M."/>
            <person name="Shu S."/>
            <person name="Plott C."/>
            <person name="Barry K."/>
            <person name="Rajasekar S."/>
            <person name="Grimwood J."/>
            <person name="Han X."/>
            <person name="Sun S."/>
            <person name="Hou Z."/>
            <person name="He W."/>
            <person name="Dai G."/>
            <person name="Sun C."/>
            <person name="Schmutz J."/>
            <person name="Leebens-Mack J.H."/>
            <person name="Li F.W."/>
            <person name="Wang L."/>
        </authorList>
    </citation>
    <scope>NUCLEOTIDE SEQUENCE [LARGE SCALE GENOMIC DNA]</scope>
    <source>
        <strain evidence="2">cv. PW_Plant_1</strain>
    </source>
</reference>
<comment type="caution">
    <text evidence="1">The sequence shown here is derived from an EMBL/GenBank/DDBJ whole genome shotgun (WGS) entry which is preliminary data.</text>
</comment>
<keyword evidence="2" id="KW-1185">Reference proteome</keyword>
<name>A0ACC2BCH7_DIPCM</name>
<evidence type="ECO:0000313" key="1">
    <source>
        <dbReference type="EMBL" id="KAJ7527474.1"/>
    </source>
</evidence>
<organism evidence="1 2">
    <name type="scientific">Diphasiastrum complanatum</name>
    <name type="common">Issler's clubmoss</name>
    <name type="synonym">Lycopodium complanatum</name>
    <dbReference type="NCBI Taxonomy" id="34168"/>
    <lineage>
        <taxon>Eukaryota</taxon>
        <taxon>Viridiplantae</taxon>
        <taxon>Streptophyta</taxon>
        <taxon>Embryophyta</taxon>
        <taxon>Tracheophyta</taxon>
        <taxon>Lycopodiopsida</taxon>
        <taxon>Lycopodiales</taxon>
        <taxon>Lycopodiaceae</taxon>
        <taxon>Lycopodioideae</taxon>
        <taxon>Diphasiastrum</taxon>
    </lineage>
</organism>
<accession>A0ACC2BCH7</accession>
<dbReference type="EMBL" id="CM055107">
    <property type="protein sequence ID" value="KAJ7527474.1"/>
    <property type="molecule type" value="Genomic_DNA"/>
</dbReference>
<sequence length="289" mass="32487">MLPAKKNFASEFARSYGFQRAKERAQSSRPNSSPDHRLPANGTSKNIEVLYGNTKALHPTDSPSSLAKDEGTSSEKSIENLNISFMEKHFNTATIWDQEFPSMCSYVSDYDPSKSPGFLSEIVLETPRLDLESLNEGSEADSRNFSDPDSCCIERPLVHLGLNELSNQNDEKIHDTNLLQEPNATDYRKTDKPEKRRRGRNNLSISASIPSDVQGVIADSIAVVKVSSNPYDDFRESMMEMIVGNNLSLLDVEELLYCYFCLNSPEHYDLIRESFFDACNQLLSYNGSL</sequence>